<dbReference type="SUPFAM" id="SSF53474">
    <property type="entry name" value="alpha/beta-Hydrolases"/>
    <property type="match status" value="1"/>
</dbReference>
<feature type="compositionally biased region" description="Basic and acidic residues" evidence="1">
    <location>
        <begin position="415"/>
        <end position="435"/>
    </location>
</feature>
<keyword evidence="2" id="KW-0472">Membrane</keyword>
<evidence type="ECO:0000313" key="5">
    <source>
        <dbReference type="Proteomes" id="UP000320244"/>
    </source>
</evidence>
<keyword evidence="2" id="KW-0812">Transmembrane</keyword>
<reference evidence="4 5" key="2">
    <citation type="submission" date="2019-08" db="EMBL/GenBank/DDBJ databases">
        <title>Jejuicoccus antrihumi gen. nov., sp. nov., a new member of the family Dermacoccaceae isolated from a cave.</title>
        <authorList>
            <person name="Schumann P."/>
            <person name="Kim I.S."/>
        </authorList>
    </citation>
    <scope>NUCLEOTIDE SEQUENCE [LARGE SCALE GENOMIC DNA]</scope>
    <source>
        <strain evidence="4 5">C5-26</strain>
    </source>
</reference>
<feature type="region of interest" description="Disordered" evidence="1">
    <location>
        <begin position="394"/>
        <end position="435"/>
    </location>
</feature>
<dbReference type="EMBL" id="VCQV01000013">
    <property type="protein sequence ID" value="TWP36177.1"/>
    <property type="molecule type" value="Genomic_DNA"/>
</dbReference>
<sequence>MRDQAERASFRKHRMSRSRWPLIGAGAGVAAGALTTAGIVVDKLRRNRVTAVRLGTQVSDFEEVADAERVVIAEDGVLLHVEIDEPQGTPSSADGAQVPTIVLTHGYTHNLGVWVFQRRALRAAGYRVVMWDLRGHGRSGEGDDESYTVKQLGRDLAKVIEDVVPDSTVVLVGHSMGAMAVMSLAGQRPELFEGKVIGVGLISTSAGELATIDFGLGKRLGLVVHRLGPAAVSKLSTRPIVLDSARVAGRDLEEYLVHHYSFASHVPLAIVRLTADMIFHTRLHVISVFLPQLMAHDETGSLPTFIGVETLVMHGAQDRIAPLPHGARIVDAIPGCEYVEVAHAGHLLPLEYPDVVSSELLAMIERARRSAPAPRRGVAGTRAVGRAVKKVTGVSAERRAKAVRTGRGKAAVGEGKPRRATEKSTTKDNATKRRP</sequence>
<dbReference type="Proteomes" id="UP000320244">
    <property type="component" value="Unassembled WGS sequence"/>
</dbReference>
<keyword evidence="4" id="KW-0378">Hydrolase</keyword>
<keyword evidence="5" id="KW-1185">Reference proteome</keyword>
<feature type="domain" description="AB hydrolase-1" evidence="3">
    <location>
        <begin position="101"/>
        <end position="357"/>
    </location>
</feature>
<dbReference type="InterPro" id="IPR029058">
    <property type="entry name" value="AB_hydrolase_fold"/>
</dbReference>
<evidence type="ECO:0000256" key="1">
    <source>
        <dbReference type="SAM" id="MobiDB-lite"/>
    </source>
</evidence>
<dbReference type="InterPro" id="IPR050266">
    <property type="entry name" value="AB_hydrolase_sf"/>
</dbReference>
<dbReference type="AlphaFoldDB" id="A0A563E0Y4"/>
<name>A0A563E0Y4_9MICO</name>
<proteinExistence type="predicted"/>
<gene>
    <name evidence="4" type="ORF">FGL98_10785</name>
</gene>
<reference evidence="4 5" key="1">
    <citation type="submission" date="2019-05" db="EMBL/GenBank/DDBJ databases">
        <authorList>
            <person name="Lee S.D."/>
        </authorList>
    </citation>
    <scope>NUCLEOTIDE SEQUENCE [LARGE SCALE GENOMIC DNA]</scope>
    <source>
        <strain evidence="4 5">C5-26</strain>
    </source>
</reference>
<feature type="transmembrane region" description="Helical" evidence="2">
    <location>
        <begin position="20"/>
        <end position="41"/>
    </location>
</feature>
<accession>A0A563E0Y4</accession>
<evidence type="ECO:0000256" key="2">
    <source>
        <dbReference type="SAM" id="Phobius"/>
    </source>
</evidence>
<keyword evidence="2" id="KW-1133">Transmembrane helix</keyword>
<dbReference type="Gene3D" id="3.40.50.1820">
    <property type="entry name" value="alpha/beta hydrolase"/>
    <property type="match status" value="1"/>
</dbReference>
<dbReference type="OrthoDB" id="5422338at2"/>
<dbReference type="PANTHER" id="PTHR43798">
    <property type="entry name" value="MONOACYLGLYCEROL LIPASE"/>
    <property type="match status" value="1"/>
</dbReference>
<dbReference type="InterPro" id="IPR000073">
    <property type="entry name" value="AB_hydrolase_1"/>
</dbReference>
<organism evidence="4 5">
    <name type="scientific">Leekyejoonella antrihumi</name>
    <dbReference type="NCBI Taxonomy" id="1660198"/>
    <lineage>
        <taxon>Bacteria</taxon>
        <taxon>Bacillati</taxon>
        <taxon>Actinomycetota</taxon>
        <taxon>Actinomycetes</taxon>
        <taxon>Micrococcales</taxon>
        <taxon>Dermacoccaceae</taxon>
        <taxon>Leekyejoonella</taxon>
    </lineage>
</organism>
<evidence type="ECO:0000313" key="4">
    <source>
        <dbReference type="EMBL" id="TWP36177.1"/>
    </source>
</evidence>
<comment type="caution">
    <text evidence="4">The sequence shown here is derived from an EMBL/GenBank/DDBJ whole genome shotgun (WGS) entry which is preliminary data.</text>
</comment>
<dbReference type="PRINTS" id="PR00111">
    <property type="entry name" value="ABHYDROLASE"/>
</dbReference>
<evidence type="ECO:0000259" key="3">
    <source>
        <dbReference type="Pfam" id="PF12697"/>
    </source>
</evidence>
<dbReference type="GO" id="GO:0016787">
    <property type="term" value="F:hydrolase activity"/>
    <property type="evidence" value="ECO:0007669"/>
    <property type="project" value="UniProtKB-KW"/>
</dbReference>
<dbReference type="Pfam" id="PF12697">
    <property type="entry name" value="Abhydrolase_6"/>
    <property type="match status" value="1"/>
</dbReference>
<protein>
    <submittedName>
        <fullName evidence="4">Alpha/beta hydrolase</fullName>
    </submittedName>
</protein>